<proteinExistence type="predicted"/>
<dbReference type="InterPro" id="IPR013103">
    <property type="entry name" value="RVT_2"/>
</dbReference>
<dbReference type="AlphaFoldDB" id="A0AAD8SQH9"/>
<dbReference type="PANTHER" id="PTHR47481:SF41">
    <property type="entry name" value="COPIA-LIKE POLYPROTEIN_RETROTRANSPOSON"/>
    <property type="match status" value="1"/>
</dbReference>
<evidence type="ECO:0000313" key="5">
    <source>
        <dbReference type="Proteomes" id="UP001231189"/>
    </source>
</evidence>
<feature type="compositionally biased region" description="Low complexity" evidence="1">
    <location>
        <begin position="450"/>
        <end position="459"/>
    </location>
</feature>
<gene>
    <name evidence="4" type="ORF">QYE76_050706</name>
</gene>
<dbReference type="Proteomes" id="UP001231189">
    <property type="component" value="Unassembled WGS sequence"/>
</dbReference>
<dbReference type="Pfam" id="PF22936">
    <property type="entry name" value="Pol_BBD"/>
    <property type="match status" value="1"/>
</dbReference>
<feature type="compositionally biased region" description="Basic and acidic residues" evidence="1">
    <location>
        <begin position="170"/>
        <end position="179"/>
    </location>
</feature>
<evidence type="ECO:0000259" key="2">
    <source>
        <dbReference type="Pfam" id="PF07727"/>
    </source>
</evidence>
<name>A0AAD8SQH9_LOLMU</name>
<feature type="compositionally biased region" description="Low complexity" evidence="1">
    <location>
        <begin position="388"/>
        <end position="417"/>
    </location>
</feature>
<keyword evidence="5" id="KW-1185">Reference proteome</keyword>
<dbReference type="InterPro" id="IPR054722">
    <property type="entry name" value="PolX-like_BBD"/>
</dbReference>
<feature type="region of interest" description="Disordered" evidence="1">
    <location>
        <begin position="368"/>
        <end position="471"/>
    </location>
</feature>
<evidence type="ECO:0000256" key="1">
    <source>
        <dbReference type="SAM" id="MobiDB-lite"/>
    </source>
</evidence>
<dbReference type="Pfam" id="PF07727">
    <property type="entry name" value="RVT_2"/>
    <property type="match status" value="1"/>
</dbReference>
<protein>
    <recommendedName>
        <fullName evidence="6">Reverse transcriptase Ty1/copia-type domain-containing protein</fullName>
    </recommendedName>
</protein>
<comment type="caution">
    <text evidence="4">The sequence shown here is derived from an EMBL/GenBank/DDBJ whole genome shotgun (WGS) entry which is preliminary data.</text>
</comment>
<dbReference type="PANTHER" id="PTHR47481">
    <property type="match status" value="1"/>
</dbReference>
<evidence type="ECO:0000259" key="3">
    <source>
        <dbReference type="Pfam" id="PF22936"/>
    </source>
</evidence>
<accession>A0AAD8SQH9</accession>
<organism evidence="4 5">
    <name type="scientific">Lolium multiflorum</name>
    <name type="common">Italian ryegrass</name>
    <name type="synonym">Lolium perenne subsp. multiflorum</name>
    <dbReference type="NCBI Taxonomy" id="4521"/>
    <lineage>
        <taxon>Eukaryota</taxon>
        <taxon>Viridiplantae</taxon>
        <taxon>Streptophyta</taxon>
        <taxon>Embryophyta</taxon>
        <taxon>Tracheophyta</taxon>
        <taxon>Spermatophyta</taxon>
        <taxon>Magnoliopsida</taxon>
        <taxon>Liliopsida</taxon>
        <taxon>Poales</taxon>
        <taxon>Poaceae</taxon>
        <taxon>BOP clade</taxon>
        <taxon>Pooideae</taxon>
        <taxon>Poodae</taxon>
        <taxon>Poeae</taxon>
        <taxon>Poeae Chloroplast Group 2 (Poeae type)</taxon>
        <taxon>Loliodinae</taxon>
        <taxon>Loliinae</taxon>
        <taxon>Lolium</taxon>
    </lineage>
</organism>
<evidence type="ECO:0008006" key="6">
    <source>
        <dbReference type="Google" id="ProtNLM"/>
    </source>
</evidence>
<sequence>MELTAITDGTSSAPAAASAAALVPAGAPRHAGPVILSFAAGNYSKWCIYMRASLGRSGYLGHVDGTVAAAPTNAEWATADYTVLNHLHAAIDEDIADMILAGNQTARISLHPRVLSPPKHLADALSDNDSPVSDRALVLNTRAPRPRRLRATVISMRPAAHLPPHQGHAPMEEMREARRPSANTRLVAQARGPPLHAPGGGDGPAWCGAERQAAGRKGRGGRRGGAPPRAPRPPRGPTARGLFLPVAGGAPLLDRHPGPRPQAYTATATAPSTSATTWDSSALIAALNNLALQQGGWVMDSGASSHMTNDDGNLTRSSHLRTPHFVTVGDGTTIPITSSGFTSFRTPSGHVFRLNHLRHPRCASYAVQTRRPLRHARATTRPCPARAPPGAALASLASPAAGGSGRPGPVRSRPLPVRTRRSRVEQPVPQPASRALCRHAGQPVQPDPAPASDAASTASNPRRTRSGRQVRPVDRLNLSAMDSVPDVIPTTFRQAMPDPQWRAAMTAEYQALVNNDTWSLVPRPPRANVVTAWIFRQKFHSDGTLARNKARWVVRGSWPIRQLDVKNAFLHGSLDEVVYCQQPPGFVDASRPTTSSPPQVPVRLEAGPSLVPPVRLLHRHSGFVASATDTSLFVLHSAADTAYLLYVDDIIVTASSTSLLEGLLARLHSEFAMTDLGDLHYFLFGLHSMPLVDRLGLLRHRPGLSGLAPSTSVTASTSVIVSSLGPPSDTTVSHSSVSLCRHAVA</sequence>
<evidence type="ECO:0000313" key="4">
    <source>
        <dbReference type="EMBL" id="KAK1662547.1"/>
    </source>
</evidence>
<feature type="domain" description="Retrovirus-related Pol polyprotein from transposon TNT 1-94-like beta-barrel" evidence="3">
    <location>
        <begin position="297"/>
        <end position="359"/>
    </location>
</feature>
<feature type="region of interest" description="Disordered" evidence="1">
    <location>
        <begin position="160"/>
        <end position="270"/>
    </location>
</feature>
<feature type="domain" description="Reverse transcriptase Ty1/copia-type" evidence="2">
    <location>
        <begin position="556"/>
        <end position="683"/>
    </location>
</feature>
<reference evidence="4" key="1">
    <citation type="submission" date="2023-07" db="EMBL/GenBank/DDBJ databases">
        <title>A chromosome-level genome assembly of Lolium multiflorum.</title>
        <authorList>
            <person name="Chen Y."/>
            <person name="Copetti D."/>
            <person name="Kolliker R."/>
            <person name="Studer B."/>
        </authorList>
    </citation>
    <scope>NUCLEOTIDE SEQUENCE</scope>
    <source>
        <strain evidence="4">02402/16</strain>
        <tissue evidence="4">Leaf</tissue>
    </source>
</reference>
<dbReference type="EMBL" id="JAUUTY010000003">
    <property type="protein sequence ID" value="KAK1662547.1"/>
    <property type="molecule type" value="Genomic_DNA"/>
</dbReference>